<evidence type="ECO:0000259" key="2">
    <source>
        <dbReference type="Pfam" id="PF13473"/>
    </source>
</evidence>
<dbReference type="RefSeq" id="WP_181580614.1">
    <property type="nucleotide sequence ID" value="NZ_CP059399.1"/>
</dbReference>
<dbReference type="Pfam" id="PF13473">
    <property type="entry name" value="Cupredoxin_1"/>
    <property type="match status" value="1"/>
</dbReference>
<gene>
    <name evidence="3" type="ORF">H0264_29720</name>
</gene>
<dbReference type="InterPro" id="IPR028096">
    <property type="entry name" value="EfeO_Cupredoxin"/>
</dbReference>
<keyword evidence="4" id="KW-1185">Reference proteome</keyword>
<evidence type="ECO:0000256" key="1">
    <source>
        <dbReference type="SAM" id="SignalP"/>
    </source>
</evidence>
<protein>
    <recommendedName>
        <fullName evidence="2">EfeO-type cupredoxin-like domain-containing protein</fullName>
    </recommendedName>
</protein>
<dbReference type="Proteomes" id="UP000515512">
    <property type="component" value="Chromosome"/>
</dbReference>
<feature type="domain" description="EfeO-type cupredoxin-like" evidence="2">
    <location>
        <begin position="11"/>
        <end position="104"/>
    </location>
</feature>
<feature type="chain" id="PRO_5027665093" description="EfeO-type cupredoxin-like domain-containing protein" evidence="1">
    <location>
        <begin position="28"/>
        <end position="126"/>
    </location>
</feature>
<accession>A0A7D6VGX8</accession>
<feature type="signal peptide" evidence="1">
    <location>
        <begin position="1"/>
        <end position="27"/>
    </location>
</feature>
<keyword evidence="1" id="KW-0732">Signal</keyword>
<dbReference type="AlphaFoldDB" id="A0A7D6VGX8"/>
<reference evidence="3 4" key="1">
    <citation type="submission" date="2020-07" db="EMBL/GenBank/DDBJ databases">
        <authorList>
            <person name="Zhuang K."/>
            <person name="Ran Y."/>
        </authorList>
    </citation>
    <scope>NUCLEOTIDE SEQUENCE [LARGE SCALE GENOMIC DNA]</scope>
    <source>
        <strain evidence="3 4">WCH-YHL-001</strain>
    </source>
</reference>
<organism evidence="3 4">
    <name type="scientific">Nocardia huaxiensis</name>
    <dbReference type="NCBI Taxonomy" id="2755382"/>
    <lineage>
        <taxon>Bacteria</taxon>
        <taxon>Bacillati</taxon>
        <taxon>Actinomycetota</taxon>
        <taxon>Actinomycetes</taxon>
        <taxon>Mycobacteriales</taxon>
        <taxon>Nocardiaceae</taxon>
        <taxon>Nocardia</taxon>
    </lineage>
</organism>
<proteinExistence type="predicted"/>
<dbReference type="KEGG" id="nhu:H0264_29720"/>
<evidence type="ECO:0000313" key="3">
    <source>
        <dbReference type="EMBL" id="QLY29410.1"/>
    </source>
</evidence>
<dbReference type="EMBL" id="CP059399">
    <property type="protein sequence ID" value="QLY29410.1"/>
    <property type="molecule type" value="Genomic_DNA"/>
</dbReference>
<evidence type="ECO:0000313" key="4">
    <source>
        <dbReference type="Proteomes" id="UP000515512"/>
    </source>
</evidence>
<name>A0A7D6VGX8_9NOCA</name>
<sequence>MRSMHHNLLGAVTVAAAVAIAAPPAHADLPTVQLGFHNGYCSTTELNVPADTPFNVDIDTSFQFTDQSEFRIPSLKIRKILPSAYFNPHARVVVGAQPPGSIPFELMTPTVSGSAGTGCWGTIHVW</sequence>